<keyword evidence="3" id="KW-1185">Reference proteome</keyword>
<accession>A0A6L5YHG9</accession>
<dbReference type="AlphaFoldDB" id="A0A6L5YHG9"/>
<dbReference type="Proteomes" id="UP000476055">
    <property type="component" value="Unassembled WGS sequence"/>
</dbReference>
<feature type="transmembrane region" description="Helical" evidence="1">
    <location>
        <begin position="186"/>
        <end position="207"/>
    </location>
</feature>
<dbReference type="RefSeq" id="WP_154495783.1">
    <property type="nucleotide sequence ID" value="NZ_VUMU01000004.1"/>
</dbReference>
<name>A0A6L5YHG9_9FIRM</name>
<protein>
    <recommendedName>
        <fullName evidence="4">DUF2029 domain-containing protein</fullName>
    </recommendedName>
</protein>
<organism evidence="2 3">
    <name type="scientific">Waltera intestinalis</name>
    <dbReference type="NCBI Taxonomy" id="2606635"/>
    <lineage>
        <taxon>Bacteria</taxon>
        <taxon>Bacillati</taxon>
        <taxon>Bacillota</taxon>
        <taxon>Clostridia</taxon>
        <taxon>Lachnospirales</taxon>
        <taxon>Lachnospiraceae</taxon>
        <taxon>Waltera</taxon>
    </lineage>
</organism>
<feature type="transmembrane region" description="Helical" evidence="1">
    <location>
        <begin position="275"/>
        <end position="302"/>
    </location>
</feature>
<evidence type="ECO:0000313" key="2">
    <source>
        <dbReference type="EMBL" id="MST57679.1"/>
    </source>
</evidence>
<feature type="transmembrane region" description="Helical" evidence="1">
    <location>
        <begin position="322"/>
        <end position="341"/>
    </location>
</feature>
<keyword evidence="1" id="KW-1133">Transmembrane helix</keyword>
<evidence type="ECO:0000313" key="3">
    <source>
        <dbReference type="Proteomes" id="UP000476055"/>
    </source>
</evidence>
<comment type="caution">
    <text evidence="2">The sequence shown here is derived from an EMBL/GenBank/DDBJ whole genome shotgun (WGS) entry which is preliminary data.</text>
</comment>
<evidence type="ECO:0008006" key="4">
    <source>
        <dbReference type="Google" id="ProtNLM"/>
    </source>
</evidence>
<keyword evidence="1" id="KW-0472">Membrane</keyword>
<sequence length="354" mass="40527">MLTDYPPLYMYVLYVIGRIRAHFHIAQFSAMDLLMLKSPAICCDILCSFLIYWESRKTAKLSELQSICMMSVYLFHPVVILDSACWGQVDSILALFIVVLCICLKNHWLVPAYAIYGIGVLSKPQMLVFTPVLLVGIWDHVFLKDFSWKKFFCHLGSGLCVIAGMVMFSIPFGLTKVIAQYTSTLGSYSFATVNGFNFWALIGMNGVEQDSNFLFLPARIWGSIAILLIVLFTFIIAKHCQDAPYKYYLLSAFIILTMFTFSVRMHERYIFPGIVLLVFLLIYKPIIPIWICYGGFSFLTFYNIGWVLRNYGDFVYHNDKPMIRLVAAGIVGCLVYFYYVIGKYCLVHSLPKKS</sequence>
<feature type="transmembrane region" description="Helical" evidence="1">
    <location>
        <begin position="219"/>
        <end position="239"/>
    </location>
</feature>
<feature type="transmembrane region" description="Helical" evidence="1">
    <location>
        <begin position="245"/>
        <end position="263"/>
    </location>
</feature>
<gene>
    <name evidence="2" type="ORF">FYJ59_05405</name>
</gene>
<reference evidence="2 3" key="1">
    <citation type="submission" date="2019-08" db="EMBL/GenBank/DDBJ databases">
        <title>In-depth cultivation of the pig gut microbiome towards novel bacterial diversity and tailored functional studies.</title>
        <authorList>
            <person name="Wylensek D."/>
            <person name="Hitch T.C.A."/>
            <person name="Clavel T."/>
        </authorList>
    </citation>
    <scope>NUCLEOTIDE SEQUENCE [LARGE SCALE GENOMIC DNA]</scope>
    <source>
        <strain evidence="2 3">WCA3-601-WT-6H</strain>
    </source>
</reference>
<proteinExistence type="predicted"/>
<feature type="transmembrane region" description="Helical" evidence="1">
    <location>
        <begin position="126"/>
        <end position="143"/>
    </location>
</feature>
<keyword evidence="1" id="KW-0812">Transmembrane</keyword>
<feature type="transmembrane region" description="Helical" evidence="1">
    <location>
        <begin position="155"/>
        <end position="174"/>
    </location>
</feature>
<evidence type="ECO:0000256" key="1">
    <source>
        <dbReference type="SAM" id="Phobius"/>
    </source>
</evidence>
<dbReference type="EMBL" id="VUMU01000004">
    <property type="protein sequence ID" value="MST57679.1"/>
    <property type="molecule type" value="Genomic_DNA"/>
</dbReference>